<dbReference type="OrthoDB" id="153031at2"/>
<dbReference type="InterPro" id="IPR021424">
    <property type="entry name" value="PorA"/>
</dbReference>
<proteinExistence type="predicted"/>
<keyword evidence="2" id="KW-1133">Transmembrane helix</keyword>
<gene>
    <name evidence="3" type="ORF">CVAR292_00297</name>
</gene>
<evidence type="ECO:0000256" key="1">
    <source>
        <dbReference type="SAM" id="MobiDB-lite"/>
    </source>
</evidence>
<feature type="region of interest" description="Disordered" evidence="1">
    <location>
        <begin position="220"/>
        <end position="239"/>
    </location>
</feature>
<dbReference type="EMBL" id="FAUH01000001">
    <property type="protein sequence ID" value="CUU64992.1"/>
    <property type="molecule type" value="Genomic_DNA"/>
</dbReference>
<name>A0A110BGE3_9CORY</name>
<sequence>MVRMLPKSRVLSILALGLGCILLGVGFVLPRLVDADRPVPLDLGDTQLTVSDPEATIGKAYLATAGEKDPDVITGPVSRNVAVTLGDPSDSDEAAATVGVTTMRDDMAESMGDQAGLLDAEIWTMSVDRYSGEATGDVKVADTLGTPAGEATVDGQWLKFPENTEQTGYPFFDTLLRRAVPTSFDRSEEIDGHEVYVFRQEMDAEPVMEGNPHHMRLTQNVTTEGKDGGPGKSTVSTLHRSGTREITVEPSSGMIVSVREDLHDYYAAEGGAETGLLLDLHGETPEEDRGALLSQAVEVGEDRPVRTWSLVCVVIGAIVTVAAGVVTLRPQRKGRKE</sequence>
<evidence type="ECO:0000313" key="4">
    <source>
        <dbReference type="Proteomes" id="UP000182498"/>
    </source>
</evidence>
<dbReference type="Pfam" id="PF11271">
    <property type="entry name" value="PorA"/>
    <property type="match status" value="1"/>
</dbReference>
<feature type="transmembrane region" description="Helical" evidence="2">
    <location>
        <begin position="308"/>
        <end position="328"/>
    </location>
</feature>
<reference evidence="4" key="1">
    <citation type="submission" date="2015-11" db="EMBL/GenBank/DDBJ databases">
        <authorList>
            <person name="Dugat-Bony E."/>
        </authorList>
    </citation>
    <scope>NUCLEOTIDE SEQUENCE [LARGE SCALE GENOMIC DNA]</scope>
    <source>
        <strain evidence="4">Mu292</strain>
    </source>
</reference>
<protein>
    <recommendedName>
        <fullName evidence="5">DUF3068 domain-containing protein</fullName>
    </recommendedName>
</protein>
<accession>A0A110BGE3</accession>
<keyword evidence="2" id="KW-0472">Membrane</keyword>
<dbReference type="Proteomes" id="UP000182498">
    <property type="component" value="Unassembled WGS sequence"/>
</dbReference>
<dbReference type="AlphaFoldDB" id="A0A110BGE3"/>
<evidence type="ECO:0008006" key="5">
    <source>
        <dbReference type="Google" id="ProtNLM"/>
    </source>
</evidence>
<evidence type="ECO:0000256" key="2">
    <source>
        <dbReference type="SAM" id="Phobius"/>
    </source>
</evidence>
<keyword evidence="4" id="KW-1185">Reference proteome</keyword>
<evidence type="ECO:0000313" key="3">
    <source>
        <dbReference type="EMBL" id="CUU64992.1"/>
    </source>
</evidence>
<keyword evidence="2" id="KW-0812">Transmembrane</keyword>
<dbReference type="PROSITE" id="PS51257">
    <property type="entry name" value="PROKAR_LIPOPROTEIN"/>
    <property type="match status" value="1"/>
</dbReference>
<organism evidence="3 4">
    <name type="scientific">Corynebacterium variabile</name>
    <dbReference type="NCBI Taxonomy" id="1727"/>
    <lineage>
        <taxon>Bacteria</taxon>
        <taxon>Bacillati</taxon>
        <taxon>Actinomycetota</taxon>
        <taxon>Actinomycetes</taxon>
        <taxon>Mycobacteriales</taxon>
        <taxon>Corynebacteriaceae</taxon>
        <taxon>Corynebacterium</taxon>
    </lineage>
</organism>